<name>A0A974DAR8_XENLA</name>
<dbReference type="Proteomes" id="UP000694892">
    <property type="component" value="Chromosome 3L"/>
</dbReference>
<feature type="transmembrane region" description="Helical" evidence="1">
    <location>
        <begin position="37"/>
        <end position="58"/>
    </location>
</feature>
<protein>
    <submittedName>
        <fullName evidence="2">Uncharacterized protein</fullName>
    </submittedName>
</protein>
<proteinExistence type="predicted"/>
<organism evidence="2 3">
    <name type="scientific">Xenopus laevis</name>
    <name type="common">African clawed frog</name>
    <dbReference type="NCBI Taxonomy" id="8355"/>
    <lineage>
        <taxon>Eukaryota</taxon>
        <taxon>Metazoa</taxon>
        <taxon>Chordata</taxon>
        <taxon>Craniata</taxon>
        <taxon>Vertebrata</taxon>
        <taxon>Euteleostomi</taxon>
        <taxon>Amphibia</taxon>
        <taxon>Batrachia</taxon>
        <taxon>Anura</taxon>
        <taxon>Pipoidea</taxon>
        <taxon>Pipidae</taxon>
        <taxon>Xenopodinae</taxon>
        <taxon>Xenopus</taxon>
        <taxon>Xenopus</taxon>
    </lineage>
</organism>
<accession>A0A974DAR8</accession>
<evidence type="ECO:0000256" key="1">
    <source>
        <dbReference type="SAM" id="Phobius"/>
    </source>
</evidence>
<keyword evidence="1" id="KW-0812">Transmembrane</keyword>
<sequence length="77" mass="9256">MKKLIESMLNICRTLEVRHFFLKFFPKVANLQAEEEYSVWTISLLRALIYVFMFALAINFSHFLQKQIFTWTLLLLP</sequence>
<reference evidence="3" key="1">
    <citation type="journal article" date="2016" name="Nature">
        <title>Genome evolution in the allotetraploid frog Xenopus laevis.</title>
        <authorList>
            <person name="Session A.M."/>
            <person name="Uno Y."/>
            <person name="Kwon T."/>
            <person name="Chapman J.A."/>
            <person name="Toyoda A."/>
            <person name="Takahashi S."/>
            <person name="Fukui A."/>
            <person name="Hikosaka A."/>
            <person name="Suzuki A."/>
            <person name="Kondo M."/>
            <person name="van Heeringen S.J."/>
            <person name="Quigley I."/>
            <person name="Heinz S."/>
            <person name="Ogino H."/>
            <person name="Ochi H."/>
            <person name="Hellsten U."/>
            <person name="Lyons J.B."/>
            <person name="Simakov O."/>
            <person name="Putnam N."/>
            <person name="Stites J."/>
            <person name="Kuroki Y."/>
            <person name="Tanaka T."/>
            <person name="Michiue T."/>
            <person name="Watanabe M."/>
            <person name="Bogdanovic O."/>
            <person name="Lister R."/>
            <person name="Georgiou G."/>
            <person name="Paranjpe S.S."/>
            <person name="van Kruijsbergen I."/>
            <person name="Shu S."/>
            <person name="Carlson J."/>
            <person name="Kinoshita T."/>
            <person name="Ohta Y."/>
            <person name="Mawaribuchi S."/>
            <person name="Jenkins J."/>
            <person name="Grimwood J."/>
            <person name="Schmutz J."/>
            <person name="Mitros T."/>
            <person name="Mozaffari S.V."/>
            <person name="Suzuki Y."/>
            <person name="Haramoto Y."/>
            <person name="Yamamoto T.S."/>
            <person name="Takagi C."/>
            <person name="Heald R."/>
            <person name="Miller K."/>
            <person name="Haudenschild C."/>
            <person name="Kitzman J."/>
            <person name="Nakayama T."/>
            <person name="Izutsu Y."/>
            <person name="Robert J."/>
            <person name="Fortriede J."/>
            <person name="Burns K."/>
            <person name="Lotay V."/>
            <person name="Karimi K."/>
            <person name="Yasuoka Y."/>
            <person name="Dichmann D.S."/>
            <person name="Flajnik M.F."/>
            <person name="Houston D.W."/>
            <person name="Shendure J."/>
            <person name="DuPasquier L."/>
            <person name="Vize P.D."/>
            <person name="Zorn A.M."/>
            <person name="Ito M."/>
            <person name="Marcotte E.M."/>
            <person name="Wallingford J.B."/>
            <person name="Ito Y."/>
            <person name="Asashima M."/>
            <person name="Ueno N."/>
            <person name="Matsuda Y."/>
            <person name="Veenstra G.J."/>
            <person name="Fujiyama A."/>
            <person name="Harland R.M."/>
            <person name="Taira M."/>
            <person name="Rokhsar D.S."/>
        </authorList>
    </citation>
    <scope>NUCLEOTIDE SEQUENCE [LARGE SCALE GENOMIC DNA]</scope>
    <source>
        <strain evidence="3">J</strain>
    </source>
</reference>
<evidence type="ECO:0000313" key="3">
    <source>
        <dbReference type="Proteomes" id="UP000694892"/>
    </source>
</evidence>
<keyword evidence="1" id="KW-0472">Membrane</keyword>
<evidence type="ECO:0000313" key="2">
    <source>
        <dbReference type="EMBL" id="OCT88553.1"/>
    </source>
</evidence>
<keyword evidence="1" id="KW-1133">Transmembrane helix</keyword>
<gene>
    <name evidence="2" type="ORF">XELAEV_18017183mg</name>
</gene>
<dbReference type="EMBL" id="CM004470">
    <property type="protein sequence ID" value="OCT88553.1"/>
    <property type="molecule type" value="Genomic_DNA"/>
</dbReference>
<dbReference type="AlphaFoldDB" id="A0A974DAR8"/>